<dbReference type="Proteomes" id="UP000291301">
    <property type="component" value="Unassembled WGS sequence"/>
</dbReference>
<dbReference type="AlphaFoldDB" id="A0A4R0PCG6"/>
<dbReference type="Gene3D" id="1.10.287.1080">
    <property type="entry name" value="MazG-like"/>
    <property type="match status" value="1"/>
</dbReference>
<proteinExistence type="predicted"/>
<evidence type="ECO:0000313" key="2">
    <source>
        <dbReference type="Proteomes" id="UP000291301"/>
    </source>
</evidence>
<comment type="caution">
    <text evidence="1">The sequence shown here is derived from an EMBL/GenBank/DDBJ whole genome shotgun (WGS) entry which is preliminary data.</text>
</comment>
<evidence type="ECO:0008006" key="3">
    <source>
        <dbReference type="Google" id="ProtNLM"/>
    </source>
</evidence>
<dbReference type="OrthoDB" id="7868888at2"/>
<name>A0A4R0PCG6_9HYPH</name>
<keyword evidence="2" id="KW-1185">Reference proteome</keyword>
<gene>
    <name evidence="1" type="ORF">E0D97_06325</name>
</gene>
<organism evidence="1 2">
    <name type="scientific">Oricola cellulosilytica</name>
    <dbReference type="NCBI Taxonomy" id="1429082"/>
    <lineage>
        <taxon>Bacteria</taxon>
        <taxon>Pseudomonadati</taxon>
        <taxon>Pseudomonadota</taxon>
        <taxon>Alphaproteobacteria</taxon>
        <taxon>Hyphomicrobiales</taxon>
        <taxon>Ahrensiaceae</taxon>
        <taxon>Oricola</taxon>
    </lineage>
</organism>
<reference evidence="1 2" key="1">
    <citation type="journal article" date="2015" name="Antonie Van Leeuwenhoek">
        <title>Oricola cellulosilytica gen. nov., sp. nov., a cellulose-degrading bacterium of the family Phyllobacteriaceae isolated from surface seashore water, and emended descriptions of Mesorhizobium loti and Phyllobacterium myrsinacearum.</title>
        <authorList>
            <person name="Hameed A."/>
            <person name="Shahina M."/>
            <person name="Lai W.A."/>
            <person name="Lin S.Y."/>
            <person name="Young L.S."/>
            <person name="Liu Y.C."/>
            <person name="Hsu Y.H."/>
            <person name="Young C.C."/>
        </authorList>
    </citation>
    <scope>NUCLEOTIDE SEQUENCE [LARGE SCALE GENOMIC DNA]</scope>
    <source>
        <strain evidence="1 2">KCTC 52183</strain>
    </source>
</reference>
<sequence>MNDLTFKAFSGLNRLRCEHSKGFNHKLESWTLSDWFTATVGELGEAANVAKKLNRVRDGVVGNRETEAELRAKLAAEIADTFIYLDLLAQRMGLELAEIVPPTFDRKSREIGFPYLLQLTASDEGVSER</sequence>
<dbReference type="RefSeq" id="WP_131566889.1">
    <property type="nucleotide sequence ID" value="NZ_JAINFK010000004.1"/>
</dbReference>
<protein>
    <recommendedName>
        <fullName evidence="3">Nucleotide pyrophosphohydrolase</fullName>
    </recommendedName>
</protein>
<dbReference type="EMBL" id="SJST01000002">
    <property type="protein sequence ID" value="TCD15161.1"/>
    <property type="molecule type" value="Genomic_DNA"/>
</dbReference>
<dbReference type="CDD" id="cd11523">
    <property type="entry name" value="NTP-PPase"/>
    <property type="match status" value="1"/>
</dbReference>
<dbReference type="SUPFAM" id="SSF101386">
    <property type="entry name" value="all-alpha NTP pyrophosphatases"/>
    <property type="match status" value="1"/>
</dbReference>
<accession>A0A4R0PCG6</accession>
<evidence type="ECO:0000313" key="1">
    <source>
        <dbReference type="EMBL" id="TCD15161.1"/>
    </source>
</evidence>